<comment type="catalytic activity">
    <reaction evidence="11">
        <text>beta-D-GlcNAc-(1-&gt;4)-Mur2Ac(oyl-L-Ala-D-isoglutaminyl-L-Lys-D-Ala-D-Ala)-di-trans,octa-cis-undecaprenyl diphosphate + glycyl-tRNA(Gly) = beta-D-GlcNAc-(1-&gt;4)-Mur2Ac(oyl-L-Ala-D-isoglutaminyl-L-Lys-(N(6)-Gly)-D-Ala-D-Ala)-di-trans,octa-cis-undecaprenyl diphosphate + tRNA(Gly) + H(+)</text>
        <dbReference type="Rhea" id="RHEA:30435"/>
        <dbReference type="Rhea" id="RHEA-COMP:9664"/>
        <dbReference type="Rhea" id="RHEA-COMP:9683"/>
        <dbReference type="ChEBI" id="CHEBI:15378"/>
        <dbReference type="ChEBI" id="CHEBI:62233"/>
        <dbReference type="ChEBI" id="CHEBI:62234"/>
        <dbReference type="ChEBI" id="CHEBI:78442"/>
        <dbReference type="ChEBI" id="CHEBI:78522"/>
        <dbReference type="EC" id="2.3.2.16"/>
    </reaction>
</comment>
<dbReference type="Gene3D" id="3.40.630.30">
    <property type="match status" value="1"/>
</dbReference>
<evidence type="ECO:0000256" key="3">
    <source>
        <dbReference type="ARBA" id="ARBA00022679"/>
    </source>
</evidence>
<dbReference type="Proteomes" id="UP001172142">
    <property type="component" value="Unassembled WGS sequence"/>
</dbReference>
<comment type="subcellular location">
    <subcellularLocation>
        <location evidence="1">Cytoplasm</location>
    </subcellularLocation>
</comment>
<keyword evidence="7" id="KW-0961">Cell wall biogenesis/degradation</keyword>
<evidence type="ECO:0000256" key="9">
    <source>
        <dbReference type="ARBA" id="ARBA00040679"/>
    </source>
</evidence>
<evidence type="ECO:0000256" key="6">
    <source>
        <dbReference type="ARBA" id="ARBA00023315"/>
    </source>
</evidence>
<dbReference type="PANTHER" id="PTHR36174">
    <property type="entry name" value="LIPID II:GLYCINE GLYCYLTRANSFERASE"/>
    <property type="match status" value="1"/>
</dbReference>
<keyword evidence="6 13" id="KW-0012">Acyltransferase</keyword>
<protein>
    <recommendedName>
        <fullName evidence="9">Lipid II:glycine glycyltransferase</fullName>
        <ecNumber evidence="8">2.3.2.16</ecNumber>
    </recommendedName>
    <alternativeName>
        <fullName evidence="10">Factor essential for expression of methicillin resistance X</fullName>
    </alternativeName>
</protein>
<sequence>MLDLYFEEDYGRLYENIEGGKCEVFELESSLGTVKHLFIKRKIPITIDGEFYYDAVTPYGYGGPLITESAGDKKGLAAQFEMAFQHYCNQQNIVSEFVRFHPILENALDFEECYQVEFKRNTILTNLADHEDPIVSEYSASCRRDIRHALKSGVTYKIIRNPSDLNPFIEIYHSTMKRNEADSIYYFNDDYFVKCIELFGENLIMVEISYEERVIGRSLNFVWGRMIHAHLTGTLQEFHHLAPAYVLQYALALWGKENGIDVIHHGGGRTGESNDKLYLFKKKFGRNKESLYYTGQKIWNEKVFNKLCQTVGATGKLDFHPFFWRNLQQDAVEIKE</sequence>
<dbReference type="EMBL" id="JAUJWU010000001">
    <property type="protein sequence ID" value="MDN7244610.1"/>
    <property type="molecule type" value="Genomic_DNA"/>
</dbReference>
<dbReference type="GO" id="GO:0016746">
    <property type="term" value="F:acyltransferase activity"/>
    <property type="evidence" value="ECO:0007669"/>
    <property type="project" value="UniProtKB-KW"/>
</dbReference>
<gene>
    <name evidence="13" type="ORF">QWY13_03810</name>
</gene>
<keyword evidence="14" id="KW-1185">Reference proteome</keyword>
<evidence type="ECO:0000313" key="14">
    <source>
        <dbReference type="Proteomes" id="UP001172142"/>
    </source>
</evidence>
<keyword evidence="5" id="KW-0573">Peptidoglycan synthesis</keyword>
<dbReference type="PROSITE" id="PS51191">
    <property type="entry name" value="FEMABX"/>
    <property type="match status" value="1"/>
</dbReference>
<name>A0ABT8NAN6_9BACL</name>
<accession>A0ABT8NAN6</accession>
<keyword evidence="3 13" id="KW-0808">Transferase</keyword>
<evidence type="ECO:0000313" key="13">
    <source>
        <dbReference type="EMBL" id="MDN7244610.1"/>
    </source>
</evidence>
<dbReference type="Pfam" id="PF13480">
    <property type="entry name" value="Acetyltransf_6"/>
    <property type="match status" value="1"/>
</dbReference>
<evidence type="ECO:0000256" key="1">
    <source>
        <dbReference type="ARBA" id="ARBA00004496"/>
    </source>
</evidence>
<evidence type="ECO:0000256" key="5">
    <source>
        <dbReference type="ARBA" id="ARBA00022984"/>
    </source>
</evidence>
<feature type="domain" description="BioF2-like acetyltransferase" evidence="12">
    <location>
        <begin position="140"/>
        <end position="269"/>
    </location>
</feature>
<dbReference type="InterPro" id="IPR016181">
    <property type="entry name" value="Acyl_CoA_acyltransferase"/>
</dbReference>
<dbReference type="PANTHER" id="PTHR36174:SF1">
    <property type="entry name" value="LIPID II:GLYCINE GLYCYLTRANSFERASE"/>
    <property type="match status" value="1"/>
</dbReference>
<comment type="similarity">
    <text evidence="2">Belongs to the FemABX family.</text>
</comment>
<evidence type="ECO:0000256" key="2">
    <source>
        <dbReference type="ARBA" id="ARBA00009943"/>
    </source>
</evidence>
<proteinExistence type="inferred from homology"/>
<evidence type="ECO:0000256" key="4">
    <source>
        <dbReference type="ARBA" id="ARBA00022960"/>
    </source>
</evidence>
<reference evidence="13 14" key="1">
    <citation type="submission" date="2023-07" db="EMBL/GenBank/DDBJ databases">
        <title>Novel species in genus Planococcus.</title>
        <authorList>
            <person name="Ning S."/>
        </authorList>
    </citation>
    <scope>NUCLEOTIDE SEQUENCE [LARGE SCALE GENOMIC DNA]</scope>
    <source>
        <strain evidence="13 14">N017</strain>
    </source>
</reference>
<evidence type="ECO:0000256" key="8">
    <source>
        <dbReference type="ARBA" id="ARBA00039074"/>
    </source>
</evidence>
<evidence type="ECO:0000256" key="7">
    <source>
        <dbReference type="ARBA" id="ARBA00023316"/>
    </source>
</evidence>
<dbReference type="RefSeq" id="WP_301855053.1">
    <property type="nucleotide sequence ID" value="NZ_JAUJWU010000001.1"/>
</dbReference>
<comment type="caution">
    <text evidence="13">The sequence shown here is derived from an EMBL/GenBank/DDBJ whole genome shotgun (WGS) entry which is preliminary data.</text>
</comment>
<dbReference type="EC" id="2.3.2.16" evidence="8"/>
<dbReference type="InterPro" id="IPR038740">
    <property type="entry name" value="BioF2-like_GNAT_dom"/>
</dbReference>
<keyword evidence="4" id="KW-0133">Cell shape</keyword>
<evidence type="ECO:0000256" key="10">
    <source>
        <dbReference type="ARBA" id="ARBA00042933"/>
    </source>
</evidence>
<dbReference type="SUPFAM" id="SSF55729">
    <property type="entry name" value="Acyl-CoA N-acyltransferases (Nat)"/>
    <property type="match status" value="1"/>
</dbReference>
<evidence type="ECO:0000256" key="11">
    <source>
        <dbReference type="ARBA" id="ARBA00048654"/>
    </source>
</evidence>
<evidence type="ECO:0000259" key="12">
    <source>
        <dbReference type="Pfam" id="PF13480"/>
    </source>
</evidence>
<dbReference type="InterPro" id="IPR050644">
    <property type="entry name" value="PG_Glycine_Bridge_Synth"/>
</dbReference>
<dbReference type="InterPro" id="IPR003447">
    <property type="entry name" value="FEMABX"/>
</dbReference>
<organism evidence="13 14">
    <name type="scientific">Planococcus shenhongbingii</name>
    <dbReference type="NCBI Taxonomy" id="3058398"/>
    <lineage>
        <taxon>Bacteria</taxon>
        <taxon>Bacillati</taxon>
        <taxon>Bacillota</taxon>
        <taxon>Bacilli</taxon>
        <taxon>Bacillales</taxon>
        <taxon>Caryophanaceae</taxon>
        <taxon>Planococcus</taxon>
    </lineage>
</organism>